<evidence type="ECO:0000313" key="2">
    <source>
        <dbReference type="EMBL" id="NUB91090.1"/>
    </source>
</evidence>
<name>A0A8J8KB99_9EURY</name>
<dbReference type="EMBL" id="JABURA010000001">
    <property type="protein sequence ID" value="NUB91090.1"/>
    <property type="molecule type" value="Genomic_DNA"/>
</dbReference>
<dbReference type="OrthoDB" id="382478at2157"/>
<feature type="transmembrane region" description="Helical" evidence="1">
    <location>
        <begin position="549"/>
        <end position="574"/>
    </location>
</feature>
<dbReference type="AlphaFoldDB" id="A0A8J8KB99"/>
<reference evidence="2" key="1">
    <citation type="submission" date="2020-06" db="EMBL/GenBank/DDBJ databases">
        <title>Haloterrigena sp. nov., an extremely halophilic archaeon isolated from a saline sediment.</title>
        <authorList>
            <person name="Liu B.-B."/>
        </authorList>
    </citation>
    <scope>NUCLEOTIDE SEQUENCE</scope>
    <source>
        <strain evidence="2">SYSU A121-1</strain>
    </source>
</reference>
<keyword evidence="1" id="KW-0812">Transmembrane</keyword>
<dbReference type="Proteomes" id="UP000728647">
    <property type="component" value="Unassembled WGS sequence"/>
</dbReference>
<sequence length="591" mass="64874">MKKVIRLKRSLFLLTFLLVFVSTVAASDGDIDVTMHPVNETVAPGTTATVAEYDIGVRNGTVNVTDIAVSQLPFSTVVSPDTMTMNASCDPADVGTTGACPWVNETVAVNVSVPEREIPDTYAGEVAFVFAEQETQEESIAVTVPEVSNWTLTDHAFTAAVDIGSDGVLGRFDLRNTGNVRTSVDVNVTGNLSEYIVTDDIVDLHWNRSRSVPIEYRIPSDTPFGRYTGQVVLSGEGNRSDAVNLSVDFVDKRPPELEDVTLSDEIEATLSDDWTVLAYDNLEVASVTAHVVRESTITAGNTTQVVNESVANVSFDPVEHTDSWKTSFTETDNRGTHYATVVVEDAAGNAVNRTERFEVTDLDALTVREENFVFDSDRPDVELSREVFELDVETPISVELASFRELDSNDSMLVGIREVDSASPDTIEPGKSIEISEPGTYELVVESDAPGRFRGELSYYPVDQHVNVSDTVFSGEFIDSECPSEEEYESGEYHYEFRYTDSDCIDGNLQYIVTAPGEACLGYTDPSQCFNLEGADIGLLEERDSTVDLAVNVAIASLGIAVVIVLLVTGFWWFDRRIWPYLDFELAKEAD</sequence>
<accession>A0A8J8KB99</accession>
<gene>
    <name evidence="2" type="ORF">HT576_08660</name>
</gene>
<evidence type="ECO:0000313" key="3">
    <source>
        <dbReference type="Proteomes" id="UP000728647"/>
    </source>
</evidence>
<organism evidence="2 3">
    <name type="scientific">Haloterrigena gelatinilytica</name>
    <dbReference type="NCBI Taxonomy" id="2741724"/>
    <lineage>
        <taxon>Archaea</taxon>
        <taxon>Methanobacteriati</taxon>
        <taxon>Methanobacteriota</taxon>
        <taxon>Stenosarchaea group</taxon>
        <taxon>Halobacteria</taxon>
        <taxon>Halobacteriales</taxon>
        <taxon>Natrialbaceae</taxon>
        <taxon>Haloterrigena</taxon>
    </lineage>
</organism>
<protein>
    <submittedName>
        <fullName evidence="2">Uncharacterized protein</fullName>
    </submittedName>
</protein>
<dbReference type="RefSeq" id="WP_174701758.1">
    <property type="nucleotide sequence ID" value="NZ_JABURA010000001.1"/>
</dbReference>
<evidence type="ECO:0000256" key="1">
    <source>
        <dbReference type="SAM" id="Phobius"/>
    </source>
</evidence>
<proteinExistence type="predicted"/>
<keyword evidence="1" id="KW-0472">Membrane</keyword>
<keyword evidence="1" id="KW-1133">Transmembrane helix</keyword>
<comment type="caution">
    <text evidence="2">The sequence shown here is derived from an EMBL/GenBank/DDBJ whole genome shotgun (WGS) entry which is preliminary data.</text>
</comment>